<gene>
    <name evidence="1" type="ORF">FNJ47_06475</name>
</gene>
<reference evidence="1 2" key="1">
    <citation type="journal article" date="2020" name="Arch. Microbiol.">
        <title>Bradyrhizobium uaiense sp. nov., a new highly efficient cowpea symbiont.</title>
        <authorList>
            <person name="Cabral Michel D."/>
            <person name="Azarias Guimaraes A."/>
            <person name="Martins da Costa E."/>
            <person name="Soares de Carvalho T."/>
            <person name="Balsanelli E."/>
            <person name="Willems A."/>
            <person name="Maltempi de Souza E."/>
            <person name="de Souza Moreira F.M."/>
        </authorList>
    </citation>
    <scope>NUCLEOTIDE SEQUENCE [LARGE SCALE GENOMIC DNA]</scope>
    <source>
        <strain evidence="1 2">UFLA 03-164</strain>
    </source>
</reference>
<dbReference type="Proteomes" id="UP000468531">
    <property type="component" value="Unassembled WGS sequence"/>
</dbReference>
<dbReference type="AlphaFoldDB" id="A0A6P1BAK5"/>
<dbReference type="EMBL" id="VKHP01000015">
    <property type="protein sequence ID" value="NEU95486.1"/>
    <property type="molecule type" value="Genomic_DNA"/>
</dbReference>
<name>A0A6P1BAK5_9BRAD</name>
<comment type="caution">
    <text evidence="1">The sequence shown here is derived from an EMBL/GenBank/DDBJ whole genome shotgun (WGS) entry which is preliminary data.</text>
</comment>
<organism evidence="1 2">
    <name type="scientific">Bradyrhizobium uaiense</name>
    <dbReference type="NCBI Taxonomy" id="2594946"/>
    <lineage>
        <taxon>Bacteria</taxon>
        <taxon>Pseudomonadati</taxon>
        <taxon>Pseudomonadota</taxon>
        <taxon>Alphaproteobacteria</taxon>
        <taxon>Hyphomicrobiales</taxon>
        <taxon>Nitrobacteraceae</taxon>
        <taxon>Bradyrhizobium</taxon>
    </lineage>
</organism>
<proteinExistence type="predicted"/>
<sequence>MDGLETITTGPHRITQFVARRLVDFRRKANFRPFDVTTSLDKIGSSGGQLLPDALVSET</sequence>
<protein>
    <submittedName>
        <fullName evidence="1">Uncharacterized protein</fullName>
    </submittedName>
</protein>
<dbReference type="RefSeq" id="WP_163151755.1">
    <property type="nucleotide sequence ID" value="NZ_VKHP01000015.1"/>
</dbReference>
<accession>A0A6P1BAK5</accession>
<evidence type="ECO:0000313" key="1">
    <source>
        <dbReference type="EMBL" id="NEU95486.1"/>
    </source>
</evidence>
<keyword evidence="2" id="KW-1185">Reference proteome</keyword>
<evidence type="ECO:0000313" key="2">
    <source>
        <dbReference type="Proteomes" id="UP000468531"/>
    </source>
</evidence>